<organism evidence="1 2">
    <name type="scientific">Dyella flagellata</name>
    <dbReference type="NCBI Taxonomy" id="1867833"/>
    <lineage>
        <taxon>Bacteria</taxon>
        <taxon>Pseudomonadati</taxon>
        <taxon>Pseudomonadota</taxon>
        <taxon>Gammaproteobacteria</taxon>
        <taxon>Lysobacterales</taxon>
        <taxon>Rhodanobacteraceae</taxon>
        <taxon>Dyella</taxon>
    </lineage>
</organism>
<evidence type="ECO:0000313" key="1">
    <source>
        <dbReference type="EMBL" id="GLQ89327.1"/>
    </source>
</evidence>
<accession>A0ABQ5XEB7</accession>
<proteinExistence type="predicted"/>
<reference evidence="2" key="1">
    <citation type="journal article" date="2019" name="Int. J. Syst. Evol. Microbiol.">
        <title>The Global Catalogue of Microorganisms (GCM) 10K type strain sequencing project: providing services to taxonomists for standard genome sequencing and annotation.</title>
        <authorList>
            <consortium name="The Broad Institute Genomics Platform"/>
            <consortium name="The Broad Institute Genome Sequencing Center for Infectious Disease"/>
            <person name="Wu L."/>
            <person name="Ma J."/>
        </authorList>
    </citation>
    <scope>NUCLEOTIDE SEQUENCE [LARGE SCALE GENOMIC DNA]</scope>
    <source>
        <strain evidence="2">NBRC 111981</strain>
    </source>
</reference>
<sequence>MLLAQCAAVDGEAGGFIAVPPMAGAAAVEGLAGAVAAGAGGDGLAPGAAAVEGFAGALPLGGELGLLQPLMAKPKQATAIPTSIVRFMRFLLT</sequence>
<dbReference type="Proteomes" id="UP001156627">
    <property type="component" value="Unassembled WGS sequence"/>
</dbReference>
<gene>
    <name evidence="1" type="ORF">GCM10007898_29000</name>
</gene>
<dbReference type="EMBL" id="BSOA01000034">
    <property type="protein sequence ID" value="GLQ89327.1"/>
    <property type="molecule type" value="Genomic_DNA"/>
</dbReference>
<name>A0ABQ5XEB7_9GAMM</name>
<comment type="caution">
    <text evidence="1">The sequence shown here is derived from an EMBL/GenBank/DDBJ whole genome shotgun (WGS) entry which is preliminary data.</text>
</comment>
<protein>
    <submittedName>
        <fullName evidence="1">Uncharacterized protein</fullName>
    </submittedName>
</protein>
<evidence type="ECO:0000313" key="2">
    <source>
        <dbReference type="Proteomes" id="UP001156627"/>
    </source>
</evidence>
<keyword evidence="2" id="KW-1185">Reference proteome</keyword>